<dbReference type="InterPro" id="IPR032106">
    <property type="entry name" value="2-oxogl_dehyd_N"/>
</dbReference>
<keyword evidence="7" id="KW-0479">Metal-binding</keyword>
<keyword evidence="11" id="KW-0786">Thiamine pyrophosphate</keyword>
<dbReference type="SMART" id="SM00861">
    <property type="entry name" value="Transket_pyr"/>
    <property type="match status" value="1"/>
</dbReference>
<dbReference type="Gene3D" id="1.10.287.1150">
    <property type="entry name" value="TPP helical domain"/>
    <property type="match status" value="1"/>
</dbReference>
<dbReference type="Pfam" id="PF02779">
    <property type="entry name" value="Transket_pyr"/>
    <property type="match status" value="1"/>
</dbReference>
<name>A0A833VJQ1_9POAL</name>
<proteinExistence type="inferred from homology"/>
<keyword evidence="12" id="KW-0496">Mitochondrion</keyword>
<evidence type="ECO:0000256" key="3">
    <source>
        <dbReference type="ARBA" id="ARBA00004305"/>
    </source>
</evidence>
<evidence type="ECO:0000256" key="15">
    <source>
        <dbReference type="ARBA" id="ARBA00042984"/>
    </source>
</evidence>
<evidence type="ECO:0000313" key="19">
    <source>
        <dbReference type="Proteomes" id="UP000623129"/>
    </source>
</evidence>
<dbReference type="FunFam" id="3.40.50.11610:FF:000006">
    <property type="entry name" value="2-oxoglutarate dehydrogenase, mitochondrial"/>
    <property type="match status" value="1"/>
</dbReference>
<evidence type="ECO:0000256" key="6">
    <source>
        <dbReference type="ARBA" id="ARBA00022532"/>
    </source>
</evidence>
<evidence type="ECO:0000256" key="16">
    <source>
        <dbReference type="ARBA" id="ARBA00051911"/>
    </source>
</evidence>
<keyword evidence="9" id="KW-0809">Transit peptide</keyword>
<dbReference type="OrthoDB" id="413077at2759"/>
<evidence type="ECO:0000256" key="1">
    <source>
        <dbReference type="ARBA" id="ARBA00001946"/>
    </source>
</evidence>
<dbReference type="InterPro" id="IPR031717">
    <property type="entry name" value="ODO-1/KGD_C"/>
</dbReference>
<dbReference type="CDD" id="cd02016">
    <property type="entry name" value="TPP_E1_OGDC_like"/>
    <property type="match status" value="1"/>
</dbReference>
<dbReference type="SUPFAM" id="SSF52518">
    <property type="entry name" value="Thiamin diphosphate-binding fold (THDP-binding)"/>
    <property type="match status" value="2"/>
</dbReference>
<keyword evidence="19" id="KW-1185">Reference proteome</keyword>
<keyword evidence="10" id="KW-0560">Oxidoreductase</keyword>
<sequence>MAWFRAASGMARLAMRRNLYVPSRYSSVSRGFHSTVTRPMAVPVPRAVPLSRLTDSFLDGTSSVYLEELQRAWEADPSSVDESWDNFFRNFVGQASASPGISGQTIQESMRLLLLVRAYQVNGHMKAKLDPLGLEQRPIPEDLDLSLYGFSEADLDREFFIGVWQMAGILSENRPVQTLREILKRLEQAYCGSIGFEYMHIPDRDQCNWLRDRIEAPKPMEYNHERRSVILDRLIWSTQFENFLATKWTTAKRFGLEGGETLIPGMKEMFDRSADLGVENIVIGMSHRGRLNVLGNVVRKPLSQIFSEFSGGTKPAEGAVGLYTGTGDVKYHLGTSYDRPTRGGNRIHLSLVANPSHLEAVDPVVIGKTRAKQFHSNDTGRTKNMGILIHGDGSFAGQGVVYETLHLSALPNYTTGGTIHIVVNNQVAFTTDPMSGRSSQYCTDVAKALSVPIFHVNGDDMEAVVRACELAAEWRQTFHSDVVVDLVCYRRFGHNEIDEPSFTQPKMYMVIKKHPSALDIYEKKLLESGDISKEQIQKIHEKVNSILNEEFENSKEYIPKRRDWLSAYWTGYKSPEQISRIRNTGVKPEVLKRVGQTITTLPDNFKPHRAVKKIFELRAQMIESGEGIDWAVAEALAFATLLVEGNHVRLSGQDVERGTFSHRHAVLHDQESGEKYCPLHHVVMNQHEELFTVSNSSLSEFAVLGFEMGYSMENPNSLVLWEAQFGDFSNGAQVMFDQFLSSGESKWLRQTGLVVLLPHGYDGQGPEHSSARLERFLQMSDDNPFKIPEMDPTLRKQIQECNWQVVNVTTPANYFHVLRRQLHREFRKPLIVMAPKNLLRHKDCKSNISEFDDVEGHAGFDKQGTRFKRLIKDKNAQSDIEEGISRLVLCSGKVYYELDEERKKTERNDVAICRVEQLCPFPYDLIQRELKRYPNAEIVWCQEEPMNMGAFQYIAPRLFTAMKVLGRGSFDDIKYVGRAPSAATATGFLSMHVHEQAELVKKALQHEQINFPN</sequence>
<evidence type="ECO:0000256" key="14">
    <source>
        <dbReference type="ARBA" id="ARBA00040267"/>
    </source>
</evidence>
<evidence type="ECO:0000256" key="7">
    <source>
        <dbReference type="ARBA" id="ARBA00022723"/>
    </source>
</evidence>
<evidence type="ECO:0000256" key="2">
    <source>
        <dbReference type="ARBA" id="ARBA00001964"/>
    </source>
</evidence>
<accession>A0A833VJQ1</accession>
<dbReference type="Pfam" id="PF16870">
    <property type="entry name" value="OxoGdeHyase_C"/>
    <property type="match status" value="1"/>
</dbReference>
<comment type="cofactor">
    <cofactor evidence="2">
        <name>thiamine diphosphate</name>
        <dbReference type="ChEBI" id="CHEBI:58937"/>
    </cofactor>
</comment>
<dbReference type="GO" id="GO:0030976">
    <property type="term" value="F:thiamine pyrophosphate binding"/>
    <property type="evidence" value="ECO:0007669"/>
    <property type="project" value="InterPro"/>
</dbReference>
<dbReference type="FunFam" id="1.10.287.1150:FF:000002">
    <property type="entry name" value="2-oxoglutarate dehydrogenase E1 component"/>
    <property type="match status" value="1"/>
</dbReference>
<evidence type="ECO:0000313" key="18">
    <source>
        <dbReference type="EMBL" id="KAF3340481.1"/>
    </source>
</evidence>
<organism evidence="18 19">
    <name type="scientific">Carex littledalei</name>
    <dbReference type="NCBI Taxonomy" id="544730"/>
    <lineage>
        <taxon>Eukaryota</taxon>
        <taxon>Viridiplantae</taxon>
        <taxon>Streptophyta</taxon>
        <taxon>Embryophyta</taxon>
        <taxon>Tracheophyta</taxon>
        <taxon>Spermatophyta</taxon>
        <taxon>Magnoliopsida</taxon>
        <taxon>Liliopsida</taxon>
        <taxon>Poales</taxon>
        <taxon>Cyperaceae</taxon>
        <taxon>Cyperoideae</taxon>
        <taxon>Cariceae</taxon>
        <taxon>Carex</taxon>
        <taxon>Carex subgen. Euthyceras</taxon>
    </lineage>
</organism>
<evidence type="ECO:0000259" key="17">
    <source>
        <dbReference type="SMART" id="SM00861"/>
    </source>
</evidence>
<feature type="domain" description="Transketolase-like pyrimidine-binding" evidence="17">
    <location>
        <begin position="628"/>
        <end position="841"/>
    </location>
</feature>
<dbReference type="GO" id="GO:0006099">
    <property type="term" value="P:tricarboxylic acid cycle"/>
    <property type="evidence" value="ECO:0007669"/>
    <property type="project" value="UniProtKB-KW"/>
</dbReference>
<comment type="cofactor">
    <cofactor evidence="1">
        <name>Mg(2+)</name>
        <dbReference type="ChEBI" id="CHEBI:18420"/>
    </cofactor>
</comment>
<dbReference type="GO" id="GO:0004591">
    <property type="term" value="F:oxoglutarate dehydrogenase (succinyl-transferring) activity"/>
    <property type="evidence" value="ECO:0007669"/>
    <property type="project" value="UniProtKB-EC"/>
</dbReference>
<dbReference type="InterPro" id="IPR042179">
    <property type="entry name" value="KGD_C_sf"/>
</dbReference>
<dbReference type="GO" id="GO:0045252">
    <property type="term" value="C:oxoglutarate dehydrogenase complex"/>
    <property type="evidence" value="ECO:0007669"/>
    <property type="project" value="TreeGrafter"/>
</dbReference>
<dbReference type="InterPro" id="IPR001017">
    <property type="entry name" value="DH_E1"/>
</dbReference>
<reference evidence="18" key="1">
    <citation type="submission" date="2020-01" db="EMBL/GenBank/DDBJ databases">
        <title>Genome sequence of Kobresia littledalei, the first chromosome-level genome in the family Cyperaceae.</title>
        <authorList>
            <person name="Qu G."/>
        </authorList>
    </citation>
    <scope>NUCLEOTIDE SEQUENCE</scope>
    <source>
        <strain evidence="18">C.B.Clarke</strain>
        <tissue evidence="18">Leaf</tissue>
    </source>
</reference>
<dbReference type="NCBIfam" id="NF008907">
    <property type="entry name" value="PRK12270.1"/>
    <property type="match status" value="1"/>
</dbReference>
<dbReference type="InterPro" id="IPR005475">
    <property type="entry name" value="Transketolase-like_Pyr-bd"/>
</dbReference>
<comment type="caution">
    <text evidence="18">The sequence shown here is derived from an EMBL/GenBank/DDBJ whole genome shotgun (WGS) entry which is preliminary data.</text>
</comment>
<comment type="similarity">
    <text evidence="4">Belongs to the alpha-ketoglutarate dehydrogenase family.</text>
</comment>
<dbReference type="InterPro" id="IPR029061">
    <property type="entry name" value="THDP-binding"/>
</dbReference>
<dbReference type="Pfam" id="PF16078">
    <property type="entry name" value="2-oxogl_dehyd_N"/>
    <property type="match status" value="1"/>
</dbReference>
<dbReference type="InterPro" id="IPR011603">
    <property type="entry name" value="2oxoglutarate_DH_E1"/>
</dbReference>
<dbReference type="PANTHER" id="PTHR23152">
    <property type="entry name" value="2-OXOGLUTARATE DEHYDROGENASE"/>
    <property type="match status" value="1"/>
</dbReference>
<dbReference type="GO" id="GO:0005759">
    <property type="term" value="C:mitochondrial matrix"/>
    <property type="evidence" value="ECO:0007669"/>
    <property type="project" value="UniProtKB-SubCell"/>
</dbReference>
<comment type="catalytic activity">
    <reaction evidence="16">
        <text>N(6)-[(R)-lipoyl]-L-lysyl-[protein] + 2-oxoglutarate + H(+) = N(6)-[(R)-S(8)-succinyldihydrolipoyl]-L-lysyl-[protein] + CO2</text>
        <dbReference type="Rhea" id="RHEA:12188"/>
        <dbReference type="Rhea" id="RHEA-COMP:10474"/>
        <dbReference type="Rhea" id="RHEA-COMP:20092"/>
        <dbReference type="ChEBI" id="CHEBI:15378"/>
        <dbReference type="ChEBI" id="CHEBI:16526"/>
        <dbReference type="ChEBI" id="CHEBI:16810"/>
        <dbReference type="ChEBI" id="CHEBI:83099"/>
        <dbReference type="ChEBI" id="CHEBI:83120"/>
        <dbReference type="EC" id="1.2.4.2"/>
    </reaction>
</comment>
<dbReference type="Gene3D" id="3.40.50.970">
    <property type="match status" value="1"/>
</dbReference>
<dbReference type="EMBL" id="SWLB01000003">
    <property type="protein sequence ID" value="KAF3340481.1"/>
    <property type="molecule type" value="Genomic_DNA"/>
</dbReference>
<comment type="subcellular location">
    <subcellularLocation>
        <location evidence="3">Mitochondrion matrix</location>
    </subcellularLocation>
</comment>
<dbReference type="EC" id="1.2.4.2" evidence="5"/>
<keyword evidence="8" id="KW-0460">Magnesium</keyword>
<evidence type="ECO:0000256" key="11">
    <source>
        <dbReference type="ARBA" id="ARBA00023052"/>
    </source>
</evidence>
<evidence type="ECO:0000256" key="10">
    <source>
        <dbReference type="ARBA" id="ARBA00023002"/>
    </source>
</evidence>
<dbReference type="Gene3D" id="3.40.50.11610">
    <property type="entry name" value="Multifunctional 2-oxoglutarate metabolism enzyme, C-terminal domain"/>
    <property type="match status" value="1"/>
</dbReference>
<evidence type="ECO:0000256" key="12">
    <source>
        <dbReference type="ARBA" id="ARBA00023128"/>
    </source>
</evidence>
<gene>
    <name evidence="18" type="ORF">FCM35_KLT16252</name>
</gene>
<evidence type="ECO:0000256" key="13">
    <source>
        <dbReference type="ARBA" id="ARBA00037426"/>
    </source>
</evidence>
<comment type="function">
    <text evidence="13">The 2-oxoglutarate dehydrogenase complex catalyzes the overall conversion of 2-oxoglutarate to succinyl-CoA and CO(2). It contains multiple copies of three enzymatic components: 2-oxoglutarate dehydrogenase (E1), dihydrolipoamide succinyltransferase (E2) and lipoamide dehydrogenase (E3).</text>
</comment>
<evidence type="ECO:0000256" key="4">
    <source>
        <dbReference type="ARBA" id="ARBA00006936"/>
    </source>
</evidence>
<dbReference type="Pfam" id="PF00676">
    <property type="entry name" value="E1_dh"/>
    <property type="match status" value="1"/>
</dbReference>
<dbReference type="Proteomes" id="UP000623129">
    <property type="component" value="Unassembled WGS sequence"/>
</dbReference>
<dbReference type="FunFam" id="3.40.50.12470:FF:000003">
    <property type="entry name" value="2-oxoglutarate dehydrogenase E1 component"/>
    <property type="match status" value="1"/>
</dbReference>
<protein>
    <recommendedName>
        <fullName evidence="14">2-oxoglutarate dehydrogenase, mitochondrial</fullName>
        <ecNumber evidence="5">1.2.4.2</ecNumber>
    </recommendedName>
    <alternativeName>
        <fullName evidence="15">2-oxoglutarate dehydrogenase complex component E1</fullName>
    </alternativeName>
</protein>
<dbReference type="PIRSF" id="PIRSF000157">
    <property type="entry name" value="Oxoglu_dh_E1"/>
    <property type="match status" value="1"/>
</dbReference>
<evidence type="ECO:0000256" key="8">
    <source>
        <dbReference type="ARBA" id="ARBA00022842"/>
    </source>
</evidence>
<dbReference type="NCBIfam" id="NF006914">
    <property type="entry name" value="PRK09404.1"/>
    <property type="match status" value="1"/>
</dbReference>
<keyword evidence="6" id="KW-0816">Tricarboxylic acid cycle</keyword>
<dbReference type="GO" id="GO:0046872">
    <property type="term" value="F:metal ion binding"/>
    <property type="evidence" value="ECO:0007669"/>
    <property type="project" value="UniProtKB-KW"/>
</dbReference>
<dbReference type="PANTHER" id="PTHR23152:SF23">
    <property type="entry name" value="OXOGLUTARATE DEHYDROGENASE (SUCCINYL-TRANSFERRING)"/>
    <property type="match status" value="1"/>
</dbReference>
<dbReference type="Gene3D" id="3.40.50.12470">
    <property type="match status" value="1"/>
</dbReference>
<dbReference type="FunFam" id="3.40.50.970:FF:000002">
    <property type="entry name" value="2-oxoglutarate dehydrogenase, E1 component"/>
    <property type="match status" value="1"/>
</dbReference>
<dbReference type="NCBIfam" id="TIGR00239">
    <property type="entry name" value="2oxo_dh_E1"/>
    <property type="match status" value="1"/>
</dbReference>
<evidence type="ECO:0000256" key="5">
    <source>
        <dbReference type="ARBA" id="ARBA00012280"/>
    </source>
</evidence>
<dbReference type="AlphaFoldDB" id="A0A833VJQ1"/>
<evidence type="ECO:0000256" key="9">
    <source>
        <dbReference type="ARBA" id="ARBA00022946"/>
    </source>
</evidence>